<comment type="caution">
    <text evidence="2">The sequence shown here is derived from an EMBL/GenBank/DDBJ whole genome shotgun (WGS) entry which is preliminary data.</text>
</comment>
<keyword evidence="1" id="KW-0812">Transmembrane</keyword>
<accession>A0A318EVD7</accession>
<gene>
    <name evidence="2" type="ORF">C8E03_102488</name>
</gene>
<dbReference type="EMBL" id="QICS01000002">
    <property type="protein sequence ID" value="PXV93713.1"/>
    <property type="molecule type" value="Genomic_DNA"/>
</dbReference>
<keyword evidence="1" id="KW-1133">Transmembrane helix</keyword>
<sequence>MLKKPSVLVMPCASTLLDKGDSQIASLVPAVIAGIAAGVGIGIAIT</sequence>
<evidence type="ECO:0000313" key="3">
    <source>
        <dbReference type="Proteomes" id="UP000247523"/>
    </source>
</evidence>
<name>A0A318EVD7_9FIRM</name>
<dbReference type="AlphaFoldDB" id="A0A318EVD7"/>
<reference evidence="2 3" key="1">
    <citation type="submission" date="2018-05" db="EMBL/GenBank/DDBJ databases">
        <title>Genomic Encyclopedia of Type Strains, Phase IV (KMG-IV): sequencing the most valuable type-strain genomes for metagenomic binning, comparative biology and taxonomic classification.</title>
        <authorList>
            <person name="Goeker M."/>
        </authorList>
    </citation>
    <scope>NUCLEOTIDE SEQUENCE [LARGE SCALE GENOMIC DNA]</scope>
    <source>
        <strain evidence="2 3">DSM 28816</strain>
    </source>
</reference>
<dbReference type="Proteomes" id="UP000247523">
    <property type="component" value="Unassembled WGS sequence"/>
</dbReference>
<keyword evidence="1" id="KW-0472">Membrane</keyword>
<dbReference type="RefSeq" id="WP_170122919.1">
    <property type="nucleotide sequence ID" value="NZ_NOKA02000003.1"/>
</dbReference>
<feature type="transmembrane region" description="Helical" evidence="1">
    <location>
        <begin position="24"/>
        <end position="45"/>
    </location>
</feature>
<evidence type="ECO:0000256" key="1">
    <source>
        <dbReference type="SAM" id="Phobius"/>
    </source>
</evidence>
<organism evidence="2 3">
    <name type="scientific">Lachnotalea glycerini</name>
    <dbReference type="NCBI Taxonomy" id="1763509"/>
    <lineage>
        <taxon>Bacteria</taxon>
        <taxon>Bacillati</taxon>
        <taxon>Bacillota</taxon>
        <taxon>Clostridia</taxon>
        <taxon>Lachnospirales</taxon>
        <taxon>Lachnospiraceae</taxon>
        <taxon>Lachnotalea</taxon>
    </lineage>
</organism>
<proteinExistence type="predicted"/>
<evidence type="ECO:0000313" key="2">
    <source>
        <dbReference type="EMBL" id="PXV93713.1"/>
    </source>
</evidence>
<protein>
    <submittedName>
        <fullName evidence="2">Uncharacterized protein</fullName>
    </submittedName>
</protein>